<evidence type="ECO:0000256" key="4">
    <source>
        <dbReference type="ARBA" id="ARBA00022898"/>
    </source>
</evidence>
<keyword evidence="6 12" id="KW-0456">Lyase</keyword>
<proteinExistence type="inferred from homology"/>
<organism evidence="16 17">
    <name type="scientific">Selenihalanaerobacter shriftii</name>
    <dbReference type="NCBI Taxonomy" id="142842"/>
    <lineage>
        <taxon>Bacteria</taxon>
        <taxon>Bacillati</taxon>
        <taxon>Bacillota</taxon>
        <taxon>Clostridia</taxon>
        <taxon>Halanaerobiales</taxon>
        <taxon>Halobacteroidaceae</taxon>
        <taxon>Selenihalanaerobacter</taxon>
    </lineage>
</organism>
<evidence type="ECO:0000256" key="10">
    <source>
        <dbReference type="ARBA" id="ARBA00066427"/>
    </source>
</evidence>
<comment type="pathway">
    <text evidence="8 12 14">Amino-acid biosynthesis; L-lysine biosynthesis via DAP pathway; L-lysine from DL-2,6-diaminopimelate: step 1/1.</text>
</comment>
<keyword evidence="3 12" id="KW-0210">Decarboxylase</keyword>
<keyword evidence="2 12" id="KW-0028">Amino-acid biosynthesis</keyword>
<evidence type="ECO:0000256" key="3">
    <source>
        <dbReference type="ARBA" id="ARBA00022793"/>
    </source>
</evidence>
<evidence type="ECO:0000256" key="11">
    <source>
        <dbReference type="ARBA" id="ARBA00074972"/>
    </source>
</evidence>
<comment type="cofactor">
    <cofactor evidence="1 12 13 14">
        <name>pyridoxal 5'-phosphate</name>
        <dbReference type="ChEBI" id="CHEBI:597326"/>
    </cofactor>
</comment>
<dbReference type="Pfam" id="PF02784">
    <property type="entry name" value="Orn_Arg_deC_N"/>
    <property type="match status" value="1"/>
</dbReference>
<dbReference type="EMBL" id="FUWM01000010">
    <property type="protein sequence ID" value="SJZ62725.1"/>
    <property type="molecule type" value="Genomic_DNA"/>
</dbReference>
<dbReference type="PRINTS" id="PR01179">
    <property type="entry name" value="ODADCRBXLASE"/>
</dbReference>
<dbReference type="PANTHER" id="PTHR43727:SF2">
    <property type="entry name" value="GROUP IV DECARBOXYLASE"/>
    <property type="match status" value="1"/>
</dbReference>
<dbReference type="InterPro" id="IPR002986">
    <property type="entry name" value="DAP_deCOOHase_LysA"/>
</dbReference>
<protein>
    <recommendedName>
        <fullName evidence="11 12">Diaminopimelate decarboxylase</fullName>
        <shortName evidence="12">DAP decarboxylase</shortName>
        <shortName evidence="12">DAPDC</shortName>
        <ecNumber evidence="10 12">4.1.1.20</ecNumber>
    </recommendedName>
</protein>
<dbReference type="InterPro" id="IPR022644">
    <property type="entry name" value="De-COase2_N"/>
</dbReference>
<comment type="subunit">
    <text evidence="12">Homodimer.</text>
</comment>
<accession>A0A1T4M735</accession>
<dbReference type="AlphaFoldDB" id="A0A1T4M735"/>
<dbReference type="GO" id="GO:0030170">
    <property type="term" value="F:pyridoxal phosphate binding"/>
    <property type="evidence" value="ECO:0007669"/>
    <property type="project" value="UniProtKB-UniRule"/>
</dbReference>
<dbReference type="STRING" id="142842.SAMN02745118_01366"/>
<feature type="binding site" evidence="12">
    <location>
        <position position="362"/>
    </location>
    <ligand>
        <name>substrate</name>
    </ligand>
</feature>
<feature type="binding site" evidence="12">
    <location>
        <position position="334"/>
    </location>
    <ligand>
        <name>substrate</name>
    </ligand>
</feature>
<dbReference type="UniPathway" id="UPA00034">
    <property type="reaction ID" value="UER00027"/>
</dbReference>
<dbReference type="CDD" id="cd06828">
    <property type="entry name" value="PLPDE_III_DapDC"/>
    <property type="match status" value="1"/>
</dbReference>
<dbReference type="InterPro" id="IPR009006">
    <property type="entry name" value="Ala_racemase/Decarboxylase_C"/>
</dbReference>
<dbReference type="OrthoDB" id="9802241at2"/>
<dbReference type="PANTHER" id="PTHR43727">
    <property type="entry name" value="DIAMINOPIMELATE DECARBOXYLASE"/>
    <property type="match status" value="1"/>
</dbReference>
<feature type="binding site" evidence="12">
    <location>
        <position position="390"/>
    </location>
    <ligand>
        <name>substrate</name>
    </ligand>
</feature>
<dbReference type="FunFam" id="2.40.37.10:FF:000003">
    <property type="entry name" value="Diaminopimelate decarboxylase"/>
    <property type="match status" value="1"/>
</dbReference>
<dbReference type="RefSeq" id="WP_078809846.1">
    <property type="nucleotide sequence ID" value="NZ_FUWM01000010.1"/>
</dbReference>
<evidence type="ECO:0000256" key="5">
    <source>
        <dbReference type="ARBA" id="ARBA00023154"/>
    </source>
</evidence>
<evidence type="ECO:0000259" key="15">
    <source>
        <dbReference type="Pfam" id="PF02784"/>
    </source>
</evidence>
<dbReference type="SUPFAM" id="SSF51419">
    <property type="entry name" value="PLP-binding barrel"/>
    <property type="match status" value="1"/>
</dbReference>
<feature type="modified residue" description="N6-(pyridoxal phosphate)lysine" evidence="12 13">
    <location>
        <position position="66"/>
    </location>
</feature>
<evidence type="ECO:0000256" key="13">
    <source>
        <dbReference type="PIRSR" id="PIRSR600183-50"/>
    </source>
</evidence>
<dbReference type="EC" id="4.1.1.20" evidence="10 12"/>
<feature type="active site" description="Proton donor" evidence="13">
    <location>
        <position position="361"/>
    </location>
</feature>
<dbReference type="PRINTS" id="PR01181">
    <property type="entry name" value="DAPDCRBXLASE"/>
</dbReference>
<evidence type="ECO:0000256" key="6">
    <source>
        <dbReference type="ARBA" id="ARBA00023239"/>
    </source>
</evidence>
<gene>
    <name evidence="12" type="primary">lysA</name>
    <name evidence="16" type="ORF">SAMN02745118_01366</name>
</gene>
<keyword evidence="5 12" id="KW-0457">Lysine biosynthesis</keyword>
<dbReference type="InterPro" id="IPR000183">
    <property type="entry name" value="Orn/DAP/Arg_de-COase"/>
</dbReference>
<dbReference type="InterPro" id="IPR029066">
    <property type="entry name" value="PLP-binding_barrel"/>
</dbReference>
<dbReference type="NCBIfam" id="TIGR01048">
    <property type="entry name" value="lysA"/>
    <property type="match status" value="1"/>
</dbReference>
<keyword evidence="17" id="KW-1185">Reference proteome</keyword>
<reference evidence="17" key="1">
    <citation type="submission" date="2017-02" db="EMBL/GenBank/DDBJ databases">
        <authorList>
            <person name="Varghese N."/>
            <person name="Submissions S."/>
        </authorList>
    </citation>
    <scope>NUCLEOTIDE SEQUENCE [LARGE SCALE GENOMIC DNA]</scope>
    <source>
        <strain evidence="17">ATCC BAA-73</strain>
    </source>
</reference>
<evidence type="ECO:0000256" key="8">
    <source>
        <dbReference type="ARBA" id="ARBA00060643"/>
    </source>
</evidence>
<evidence type="ECO:0000256" key="1">
    <source>
        <dbReference type="ARBA" id="ARBA00001933"/>
    </source>
</evidence>
<feature type="binding site" evidence="12">
    <location>
        <position position="248"/>
    </location>
    <ligand>
        <name>pyridoxal 5'-phosphate</name>
        <dbReference type="ChEBI" id="CHEBI:597326"/>
    </ligand>
</feature>
<evidence type="ECO:0000313" key="16">
    <source>
        <dbReference type="EMBL" id="SJZ62725.1"/>
    </source>
</evidence>
<feature type="binding site" evidence="12">
    <location>
        <position position="330"/>
    </location>
    <ligand>
        <name>substrate</name>
    </ligand>
</feature>
<dbReference type="SUPFAM" id="SSF50621">
    <property type="entry name" value="Alanine racemase C-terminal domain-like"/>
    <property type="match status" value="1"/>
</dbReference>
<comment type="similarity">
    <text evidence="9 12">Belongs to the Orn/Lys/Arg decarboxylase class-II family. LysA subfamily.</text>
</comment>
<evidence type="ECO:0000256" key="2">
    <source>
        <dbReference type="ARBA" id="ARBA00022605"/>
    </source>
</evidence>
<evidence type="ECO:0000313" key="17">
    <source>
        <dbReference type="Proteomes" id="UP000190625"/>
    </source>
</evidence>
<feature type="binding site" evidence="12">
    <location>
        <begin position="290"/>
        <end position="293"/>
    </location>
    <ligand>
        <name>pyridoxal 5'-phosphate</name>
        <dbReference type="ChEBI" id="CHEBI:597326"/>
    </ligand>
</feature>
<dbReference type="Gene3D" id="2.40.37.10">
    <property type="entry name" value="Lyase, Ornithine Decarboxylase, Chain A, domain 1"/>
    <property type="match status" value="1"/>
</dbReference>
<keyword evidence="4 12" id="KW-0663">Pyridoxal phosphate</keyword>
<dbReference type="GO" id="GO:0009089">
    <property type="term" value="P:lysine biosynthetic process via diaminopimelate"/>
    <property type="evidence" value="ECO:0007669"/>
    <property type="project" value="UniProtKB-UniRule"/>
</dbReference>
<feature type="binding site" evidence="12">
    <location>
        <position position="293"/>
    </location>
    <ligand>
        <name>substrate</name>
    </ligand>
</feature>
<evidence type="ECO:0000256" key="12">
    <source>
        <dbReference type="HAMAP-Rule" id="MF_02120"/>
    </source>
</evidence>
<feature type="domain" description="Orn/DAP/Arg decarboxylase 2 N-terminal" evidence="15">
    <location>
        <begin position="40"/>
        <end position="296"/>
    </location>
</feature>
<dbReference type="HAMAP" id="MF_02120">
    <property type="entry name" value="LysA"/>
    <property type="match status" value="1"/>
</dbReference>
<dbReference type="Gene3D" id="3.20.20.10">
    <property type="entry name" value="Alanine racemase"/>
    <property type="match status" value="1"/>
</dbReference>
<dbReference type="Proteomes" id="UP000190625">
    <property type="component" value="Unassembled WGS sequence"/>
</dbReference>
<evidence type="ECO:0000256" key="14">
    <source>
        <dbReference type="RuleBase" id="RU003738"/>
    </source>
</evidence>
<feature type="binding site" evidence="12">
    <location>
        <position position="390"/>
    </location>
    <ligand>
        <name>pyridoxal 5'-phosphate</name>
        <dbReference type="ChEBI" id="CHEBI:597326"/>
    </ligand>
</feature>
<evidence type="ECO:0000256" key="7">
    <source>
        <dbReference type="ARBA" id="ARBA00050464"/>
    </source>
</evidence>
<comment type="function">
    <text evidence="12">Specifically catalyzes the decarboxylation of meso-diaminopimelate (meso-DAP) to L-lysine.</text>
</comment>
<name>A0A1T4M735_9FIRM</name>
<sequence>MILHGTMEINEKANLEIGGCEVTKIAEEYGTPLYILDEKEIRDNCRAYRQAFEEWYPKSETIYASKAFMSMTMCRIIEEEGLGLDVVSGGELHTALEANFPVNKIYFHGNNKTPEELEMALEAGIGRIVVDNNYELDLLNSIAGERDEVVDILIRVTPGVEAHTHSYIQTGQTDSKFGVGIQNGLALETIKRAVNLDNLSVKGIHCHIGSQIFNLESFGLAVDVMLDFVETVKDEVDLVMEELNLGGGIGIKYTEEDLTVDIEEYAKIVSNAIEEKCEELGIPLPKVINEPGRSIIGTAGSTIYTVGSIKAIPDIRKYVAVDGGMPDNIRPALYEAEYEAIIANKADQSPDEVVSITGKCCESGDMLIWDIELPKLESGDILLVSCTGAYGYSMANNYNSLPKPGVVLVNDGQVEEVIRSETYEDLVAKEEIPKRLKSN</sequence>
<evidence type="ECO:0000256" key="9">
    <source>
        <dbReference type="ARBA" id="ARBA00060983"/>
    </source>
</evidence>
<dbReference type="FunFam" id="3.20.20.10:FF:000003">
    <property type="entry name" value="Diaminopimelate decarboxylase"/>
    <property type="match status" value="1"/>
</dbReference>
<dbReference type="GO" id="GO:0008836">
    <property type="term" value="F:diaminopimelate decarboxylase activity"/>
    <property type="evidence" value="ECO:0007669"/>
    <property type="project" value="UniProtKB-UniRule"/>
</dbReference>
<comment type="catalytic activity">
    <reaction evidence="7 12 14">
        <text>meso-2,6-diaminopimelate + H(+) = L-lysine + CO2</text>
        <dbReference type="Rhea" id="RHEA:15101"/>
        <dbReference type="ChEBI" id="CHEBI:15378"/>
        <dbReference type="ChEBI" id="CHEBI:16526"/>
        <dbReference type="ChEBI" id="CHEBI:32551"/>
        <dbReference type="ChEBI" id="CHEBI:57791"/>
        <dbReference type="EC" id="4.1.1.20"/>
    </reaction>
</comment>